<name>A0A2N5RXH3_9BASI</name>
<reference evidence="2 3" key="1">
    <citation type="submission" date="2017-11" db="EMBL/GenBank/DDBJ databases">
        <title>De novo assembly and phasing of dikaryotic genomes from two isolates of Puccinia coronata f. sp. avenae, the causal agent of oat crown rust.</title>
        <authorList>
            <person name="Miller M.E."/>
            <person name="Zhang Y."/>
            <person name="Omidvar V."/>
            <person name="Sperschneider J."/>
            <person name="Schwessinger B."/>
            <person name="Raley C."/>
            <person name="Palmer J.M."/>
            <person name="Garnica D."/>
            <person name="Upadhyaya N."/>
            <person name="Rathjen J."/>
            <person name="Taylor J.M."/>
            <person name="Park R.F."/>
            <person name="Dodds P.N."/>
            <person name="Hirsch C.D."/>
            <person name="Kianian S.F."/>
            <person name="Figueroa M."/>
        </authorList>
    </citation>
    <scope>NUCLEOTIDE SEQUENCE [LARGE SCALE GENOMIC DNA]</scope>
    <source>
        <strain evidence="2">12NC29</strain>
    </source>
</reference>
<feature type="compositionally biased region" description="Acidic residues" evidence="1">
    <location>
        <begin position="1"/>
        <end position="10"/>
    </location>
</feature>
<proteinExistence type="predicted"/>
<dbReference type="EMBL" id="PGCJ01001404">
    <property type="protein sequence ID" value="PLW05684.1"/>
    <property type="molecule type" value="Genomic_DNA"/>
</dbReference>
<evidence type="ECO:0000256" key="1">
    <source>
        <dbReference type="SAM" id="MobiDB-lite"/>
    </source>
</evidence>
<evidence type="ECO:0000313" key="3">
    <source>
        <dbReference type="Proteomes" id="UP000235388"/>
    </source>
</evidence>
<feature type="region of interest" description="Disordered" evidence="1">
    <location>
        <begin position="1"/>
        <end position="27"/>
    </location>
</feature>
<accession>A0A2N5RXH3</accession>
<dbReference type="AlphaFoldDB" id="A0A2N5RXH3"/>
<sequence length="112" mass="11644">MEDFSPDDDSSQAVPVVDPPFSDESGDSNLVVEQQLLSPSPQQREGSDSLSALNVSHLHCGSANVHAAYTPPLIILACLPGTKPQEGFFGINGPIAVGAITPLAFSPFGVNL</sequence>
<dbReference type="Proteomes" id="UP000235388">
    <property type="component" value="Unassembled WGS sequence"/>
</dbReference>
<gene>
    <name evidence="2" type="ORF">PCANC_28523</name>
</gene>
<protein>
    <submittedName>
        <fullName evidence="2">Uncharacterized protein</fullName>
    </submittedName>
</protein>
<keyword evidence="3" id="KW-1185">Reference proteome</keyword>
<evidence type="ECO:0000313" key="2">
    <source>
        <dbReference type="EMBL" id="PLW05684.1"/>
    </source>
</evidence>
<organism evidence="2 3">
    <name type="scientific">Puccinia coronata f. sp. avenae</name>
    <dbReference type="NCBI Taxonomy" id="200324"/>
    <lineage>
        <taxon>Eukaryota</taxon>
        <taxon>Fungi</taxon>
        <taxon>Dikarya</taxon>
        <taxon>Basidiomycota</taxon>
        <taxon>Pucciniomycotina</taxon>
        <taxon>Pucciniomycetes</taxon>
        <taxon>Pucciniales</taxon>
        <taxon>Pucciniaceae</taxon>
        <taxon>Puccinia</taxon>
    </lineage>
</organism>
<comment type="caution">
    <text evidence="2">The sequence shown here is derived from an EMBL/GenBank/DDBJ whole genome shotgun (WGS) entry which is preliminary data.</text>
</comment>